<evidence type="ECO:0000313" key="3">
    <source>
        <dbReference type="Proteomes" id="UP001295684"/>
    </source>
</evidence>
<accession>A0AAD1TZ48</accession>
<evidence type="ECO:0000256" key="1">
    <source>
        <dbReference type="SAM" id="Phobius"/>
    </source>
</evidence>
<sequence length="115" mass="13457">MKKHPDGEADSTACKFTRPLAQSNLCQVQYIILETEEYLYPVLRDYKCDYRKSKNFEQEMRDEDDKKIFTKRLKHLVSLGCIKLALILTTISICNCQILVKRRAVVKQISQQRTA</sequence>
<comment type="caution">
    <text evidence="2">The sequence shown here is derived from an EMBL/GenBank/DDBJ whole genome shotgun (WGS) entry which is preliminary data.</text>
</comment>
<organism evidence="2 3">
    <name type="scientific">Euplotes crassus</name>
    <dbReference type="NCBI Taxonomy" id="5936"/>
    <lineage>
        <taxon>Eukaryota</taxon>
        <taxon>Sar</taxon>
        <taxon>Alveolata</taxon>
        <taxon>Ciliophora</taxon>
        <taxon>Intramacronucleata</taxon>
        <taxon>Spirotrichea</taxon>
        <taxon>Hypotrichia</taxon>
        <taxon>Euplotida</taxon>
        <taxon>Euplotidae</taxon>
        <taxon>Moneuplotes</taxon>
    </lineage>
</organism>
<dbReference type="EMBL" id="CAMPGE010000282">
    <property type="protein sequence ID" value="CAI2359020.1"/>
    <property type="molecule type" value="Genomic_DNA"/>
</dbReference>
<dbReference type="AlphaFoldDB" id="A0AAD1TZ48"/>
<reference evidence="2" key="1">
    <citation type="submission" date="2023-07" db="EMBL/GenBank/DDBJ databases">
        <authorList>
            <consortium name="AG Swart"/>
            <person name="Singh M."/>
            <person name="Singh A."/>
            <person name="Seah K."/>
            <person name="Emmerich C."/>
        </authorList>
    </citation>
    <scope>NUCLEOTIDE SEQUENCE</scope>
    <source>
        <strain evidence="2">DP1</strain>
    </source>
</reference>
<keyword evidence="1" id="KW-0812">Transmembrane</keyword>
<keyword evidence="3" id="KW-1185">Reference proteome</keyword>
<proteinExistence type="predicted"/>
<name>A0AAD1TZ48_EUPCR</name>
<gene>
    <name evidence="2" type="ORF">ECRASSUSDP1_LOCUS305</name>
</gene>
<evidence type="ECO:0000313" key="2">
    <source>
        <dbReference type="EMBL" id="CAI2359020.1"/>
    </source>
</evidence>
<dbReference type="Proteomes" id="UP001295684">
    <property type="component" value="Unassembled WGS sequence"/>
</dbReference>
<keyword evidence="1" id="KW-0472">Membrane</keyword>
<keyword evidence="1" id="KW-1133">Transmembrane helix</keyword>
<feature type="transmembrane region" description="Helical" evidence="1">
    <location>
        <begin position="76"/>
        <end position="100"/>
    </location>
</feature>
<protein>
    <submittedName>
        <fullName evidence="2">Uncharacterized protein</fullName>
    </submittedName>
</protein>